<keyword evidence="7" id="KW-1133">Transmembrane helix</keyword>
<feature type="signal peptide" evidence="11">
    <location>
        <begin position="1"/>
        <end position="30"/>
    </location>
</feature>
<evidence type="ECO:0000256" key="6">
    <source>
        <dbReference type="ARBA" id="ARBA00022968"/>
    </source>
</evidence>
<name>A0A8S3UR08_MYTED</name>
<comment type="subcellular location">
    <subcellularLocation>
        <location evidence="1 10">Golgi apparatus membrane</location>
        <topology evidence="1 10">Single-pass type II membrane protein</topology>
    </subcellularLocation>
</comment>
<evidence type="ECO:0000313" key="12">
    <source>
        <dbReference type="EMBL" id="CAG2246326.1"/>
    </source>
</evidence>
<dbReference type="GO" id="GO:0000139">
    <property type="term" value="C:Golgi membrane"/>
    <property type="evidence" value="ECO:0007669"/>
    <property type="project" value="UniProtKB-SubCell"/>
</dbReference>
<dbReference type="Gene3D" id="3.90.550.50">
    <property type="match status" value="1"/>
</dbReference>
<dbReference type="Proteomes" id="UP000683360">
    <property type="component" value="Unassembled WGS sequence"/>
</dbReference>
<dbReference type="PANTHER" id="PTHR11214">
    <property type="entry name" value="BETA-1,3-N-ACETYLGLUCOSAMINYLTRANSFERASE"/>
    <property type="match status" value="1"/>
</dbReference>
<evidence type="ECO:0000256" key="10">
    <source>
        <dbReference type="RuleBase" id="RU363063"/>
    </source>
</evidence>
<evidence type="ECO:0000256" key="11">
    <source>
        <dbReference type="SAM" id="SignalP"/>
    </source>
</evidence>
<gene>
    <name evidence="12" type="ORF">MEDL_58304</name>
</gene>
<keyword evidence="8 10" id="KW-0333">Golgi apparatus</keyword>
<evidence type="ECO:0000256" key="2">
    <source>
        <dbReference type="ARBA" id="ARBA00008661"/>
    </source>
</evidence>
<keyword evidence="3 10" id="KW-0328">Glycosyltransferase</keyword>
<dbReference type="EMBL" id="CAJPWZ010002853">
    <property type="protein sequence ID" value="CAG2246326.1"/>
    <property type="molecule type" value="Genomic_DNA"/>
</dbReference>
<organism evidence="12 13">
    <name type="scientific">Mytilus edulis</name>
    <name type="common">Blue mussel</name>
    <dbReference type="NCBI Taxonomy" id="6550"/>
    <lineage>
        <taxon>Eukaryota</taxon>
        <taxon>Metazoa</taxon>
        <taxon>Spiralia</taxon>
        <taxon>Lophotrochozoa</taxon>
        <taxon>Mollusca</taxon>
        <taxon>Bivalvia</taxon>
        <taxon>Autobranchia</taxon>
        <taxon>Pteriomorphia</taxon>
        <taxon>Mytilida</taxon>
        <taxon>Mytiloidea</taxon>
        <taxon>Mytilidae</taxon>
        <taxon>Mytilinae</taxon>
        <taxon>Mytilus</taxon>
    </lineage>
</organism>
<keyword evidence="11" id="KW-0732">Signal</keyword>
<evidence type="ECO:0000256" key="1">
    <source>
        <dbReference type="ARBA" id="ARBA00004323"/>
    </source>
</evidence>
<evidence type="ECO:0000256" key="7">
    <source>
        <dbReference type="ARBA" id="ARBA00022989"/>
    </source>
</evidence>
<comment type="caution">
    <text evidence="12">The sequence shown here is derived from an EMBL/GenBank/DDBJ whole genome shotgun (WGS) entry which is preliminary data.</text>
</comment>
<dbReference type="PANTHER" id="PTHR11214:SF364">
    <property type="entry name" value="HEXOSYLTRANSFERASE"/>
    <property type="match status" value="1"/>
</dbReference>
<dbReference type="GO" id="GO:0016758">
    <property type="term" value="F:hexosyltransferase activity"/>
    <property type="evidence" value="ECO:0007669"/>
    <property type="project" value="InterPro"/>
</dbReference>
<keyword evidence="6" id="KW-0735">Signal-anchor</keyword>
<dbReference type="AlphaFoldDB" id="A0A8S3UR08"/>
<dbReference type="Pfam" id="PF01762">
    <property type="entry name" value="Galactosyl_T"/>
    <property type="match status" value="1"/>
</dbReference>
<keyword evidence="13" id="KW-1185">Reference proteome</keyword>
<comment type="similarity">
    <text evidence="2 10">Belongs to the glycosyltransferase 31 family.</text>
</comment>
<accession>A0A8S3UR08</accession>
<keyword evidence="9" id="KW-0472">Membrane</keyword>
<dbReference type="EC" id="2.4.1.-" evidence="10"/>
<evidence type="ECO:0000256" key="5">
    <source>
        <dbReference type="ARBA" id="ARBA00022692"/>
    </source>
</evidence>
<dbReference type="OrthoDB" id="6381420at2759"/>
<evidence type="ECO:0000313" key="13">
    <source>
        <dbReference type="Proteomes" id="UP000683360"/>
    </source>
</evidence>
<feature type="chain" id="PRO_5035825641" description="Hexosyltransferase" evidence="11">
    <location>
        <begin position="31"/>
        <end position="344"/>
    </location>
</feature>
<reference evidence="12" key="1">
    <citation type="submission" date="2021-03" db="EMBL/GenBank/DDBJ databases">
        <authorList>
            <person name="Bekaert M."/>
        </authorList>
    </citation>
    <scope>NUCLEOTIDE SEQUENCE</scope>
</reference>
<keyword evidence="5" id="KW-0812">Transmembrane</keyword>
<keyword evidence="4" id="KW-0808">Transferase</keyword>
<protein>
    <recommendedName>
        <fullName evidence="10">Hexosyltransferase</fullName>
        <ecNumber evidence="10">2.4.1.-</ecNumber>
    </recommendedName>
</protein>
<dbReference type="InterPro" id="IPR002659">
    <property type="entry name" value="Glyco_trans_31"/>
</dbReference>
<evidence type="ECO:0000256" key="3">
    <source>
        <dbReference type="ARBA" id="ARBA00022676"/>
    </source>
</evidence>
<evidence type="ECO:0000256" key="4">
    <source>
        <dbReference type="ARBA" id="ARBA00022679"/>
    </source>
</evidence>
<dbReference type="GO" id="GO:0006493">
    <property type="term" value="P:protein O-linked glycosylation"/>
    <property type="evidence" value="ECO:0007669"/>
    <property type="project" value="TreeGrafter"/>
</dbReference>
<evidence type="ECO:0000256" key="9">
    <source>
        <dbReference type="ARBA" id="ARBA00023136"/>
    </source>
</evidence>
<evidence type="ECO:0000256" key="8">
    <source>
        <dbReference type="ARBA" id="ARBA00023034"/>
    </source>
</evidence>
<proteinExistence type="inferred from homology"/>
<sequence>MKNGRQFRVMATSIFTFCVIIVCMVKTSLHTNSCTDNCTNLTIQRTVKIQKLQYKRNITIQSKYPTVLTQSYKINNKDICKNISKLSCIVMVYSSPDHFERREALRKTFLNSTFYKQETIRAIFLLGEVYNSSLQHTIEQENLVFQDIIQGQFIDSYRNLTYKGVLGFKWISENCPNAEFAAKIDDDVIVNFFKIFQHLSFIKFKRRFLMCDKVNPNLYPIQRDTNEKWNVHNDVFKRMLRYPYTSCLGPAVFISRDLIPILYTTASMSPFFWIEDIYLFGILPSKIPAVVHHGINQNVSYNYQYTADCFGKHRKECGLVVGMPDPEDNGATVKIWNSLIKTIH</sequence>